<evidence type="ECO:0000313" key="2">
    <source>
        <dbReference type="EMBL" id="ADE76939.1"/>
    </source>
</evidence>
<dbReference type="AlphaFoldDB" id="D5ABM0"/>
<feature type="compositionally biased region" description="Basic and acidic residues" evidence="1">
    <location>
        <begin position="14"/>
        <end position="23"/>
    </location>
</feature>
<sequence length="215" mass="24109">MGESRIDMPQTPHVTEKAEDKVGKGTQSISSSIRQTPEVTEKTEDEGGKTIYSSILKRGKAIFSSMLKGGKGIFSMQKSIVNRPGSSQPPEKENDQVGIPPQSNNVPHMFPPGLSHLLPHGSENIESELLALDRQCNFEELVKNMKGDTPKIRKWYVGVERRLSESNRKIGRMMDRYSDEELGRMMARSGLLLLEFLRYALLFNQNFAGNLKSVL</sequence>
<name>D5ABM0_PICSI</name>
<accession>D5ABM0</accession>
<protein>
    <submittedName>
        <fullName evidence="2">Uncharacterized protein</fullName>
    </submittedName>
</protein>
<feature type="compositionally biased region" description="Polar residues" evidence="1">
    <location>
        <begin position="80"/>
        <end position="89"/>
    </location>
</feature>
<dbReference type="EMBL" id="BT123627">
    <property type="protein sequence ID" value="ADE76939.1"/>
    <property type="molecule type" value="mRNA"/>
</dbReference>
<feature type="region of interest" description="Disordered" evidence="1">
    <location>
        <begin position="1"/>
        <end position="46"/>
    </location>
</feature>
<evidence type="ECO:0000256" key="1">
    <source>
        <dbReference type="SAM" id="MobiDB-lite"/>
    </source>
</evidence>
<reference evidence="2" key="1">
    <citation type="submission" date="2010-04" db="EMBL/GenBank/DDBJ databases">
        <authorList>
            <person name="Reid K.E."/>
            <person name="Liao N."/>
            <person name="Chan S."/>
            <person name="Docking R."/>
            <person name="Taylor G."/>
            <person name="Moore R."/>
            <person name="Mayo M."/>
            <person name="Munro S."/>
            <person name="King J."/>
            <person name="Yanchuk A."/>
            <person name="Holt R."/>
            <person name="Jones S."/>
            <person name="Marra M."/>
            <person name="Ritland C.E."/>
            <person name="Ritland K."/>
            <person name="Bohlmann J."/>
        </authorList>
    </citation>
    <scope>NUCLEOTIDE SEQUENCE</scope>
    <source>
        <tissue evidence="2">Bud</tissue>
    </source>
</reference>
<organism evidence="2">
    <name type="scientific">Picea sitchensis</name>
    <name type="common">Sitka spruce</name>
    <name type="synonym">Pinus sitchensis</name>
    <dbReference type="NCBI Taxonomy" id="3332"/>
    <lineage>
        <taxon>Eukaryota</taxon>
        <taxon>Viridiplantae</taxon>
        <taxon>Streptophyta</taxon>
        <taxon>Embryophyta</taxon>
        <taxon>Tracheophyta</taxon>
        <taxon>Spermatophyta</taxon>
        <taxon>Pinopsida</taxon>
        <taxon>Pinidae</taxon>
        <taxon>Conifers I</taxon>
        <taxon>Pinales</taxon>
        <taxon>Pinaceae</taxon>
        <taxon>Picea</taxon>
    </lineage>
</organism>
<feature type="region of interest" description="Disordered" evidence="1">
    <location>
        <begin position="80"/>
        <end position="118"/>
    </location>
</feature>
<proteinExistence type="evidence at transcript level"/>
<feature type="compositionally biased region" description="Polar residues" evidence="1">
    <location>
        <begin position="25"/>
        <end position="38"/>
    </location>
</feature>